<dbReference type="NCBIfam" id="TIGR01727">
    <property type="entry name" value="oligo_HPY"/>
    <property type="match status" value="1"/>
</dbReference>
<proteinExistence type="inferred from homology"/>
<dbReference type="PANTHER" id="PTHR43776">
    <property type="entry name" value="TRANSPORT ATP-BINDING PROTEIN"/>
    <property type="match status" value="1"/>
</dbReference>
<protein>
    <submittedName>
        <fullName evidence="6">ATP-binding cassette domain-containing protein</fullName>
    </submittedName>
</protein>
<dbReference type="PROSITE" id="PS00211">
    <property type="entry name" value="ABC_TRANSPORTER_1"/>
    <property type="match status" value="1"/>
</dbReference>
<evidence type="ECO:0000256" key="1">
    <source>
        <dbReference type="ARBA" id="ARBA00005417"/>
    </source>
</evidence>
<dbReference type="SUPFAM" id="SSF52540">
    <property type="entry name" value="P-loop containing nucleoside triphosphate hydrolases"/>
    <property type="match status" value="1"/>
</dbReference>
<dbReference type="GO" id="GO:0015833">
    <property type="term" value="P:peptide transport"/>
    <property type="evidence" value="ECO:0007669"/>
    <property type="project" value="InterPro"/>
</dbReference>
<feature type="domain" description="ABC transporter" evidence="5">
    <location>
        <begin position="9"/>
        <end position="253"/>
    </location>
</feature>
<sequence>MCKEKTPILESRHLNKVFTAPDGRPLYANNDISLKFYEGETLGIAGESGCGKSTLVRVLSLLEPPTDGELLLFGENVAGLKGEKKRKMRRHIQMVFQDPTDSFSPRMKVKDILCEPLENYGLIKPSEKAAKARELLKMVELPEEFAERYPRSMSGGQKQRVAIARALALEPEILICDEATSALDVSVQKSIVELLVKLQREKHTSIIFICHDVALIRSVSHRTAIMYLGFVVELAEGKKLGRGVCHPYTEALKSAVFSLDMDFEKEIESLDSEIPSPLERPTGCPFRNRCEKCMEICAAERPQLREVEKGHWIACHLYA</sequence>
<dbReference type="SMART" id="SM00382">
    <property type="entry name" value="AAA"/>
    <property type="match status" value="1"/>
</dbReference>
<evidence type="ECO:0000256" key="3">
    <source>
        <dbReference type="ARBA" id="ARBA00022741"/>
    </source>
</evidence>
<keyword evidence="3" id="KW-0547">Nucleotide-binding</keyword>
<evidence type="ECO:0000256" key="2">
    <source>
        <dbReference type="ARBA" id="ARBA00022448"/>
    </source>
</evidence>
<dbReference type="Proteomes" id="UP000649345">
    <property type="component" value="Unassembled WGS sequence"/>
</dbReference>
<name>A0A923LEG0_9FIRM</name>
<keyword evidence="7" id="KW-1185">Reference proteome</keyword>
<comment type="similarity">
    <text evidence="1">Belongs to the ABC transporter superfamily.</text>
</comment>
<dbReference type="GO" id="GO:0016887">
    <property type="term" value="F:ATP hydrolysis activity"/>
    <property type="evidence" value="ECO:0007669"/>
    <property type="project" value="InterPro"/>
</dbReference>
<dbReference type="GO" id="GO:0005524">
    <property type="term" value="F:ATP binding"/>
    <property type="evidence" value="ECO:0007669"/>
    <property type="project" value="UniProtKB-KW"/>
</dbReference>
<dbReference type="InterPro" id="IPR050319">
    <property type="entry name" value="ABC_transp_ATP-bind"/>
</dbReference>
<dbReference type="InterPro" id="IPR003593">
    <property type="entry name" value="AAA+_ATPase"/>
</dbReference>
<evidence type="ECO:0000256" key="4">
    <source>
        <dbReference type="ARBA" id="ARBA00022840"/>
    </source>
</evidence>
<dbReference type="InterPro" id="IPR003439">
    <property type="entry name" value="ABC_transporter-like_ATP-bd"/>
</dbReference>
<dbReference type="InterPro" id="IPR027417">
    <property type="entry name" value="P-loop_NTPase"/>
</dbReference>
<dbReference type="FunFam" id="3.40.50.300:FF:000016">
    <property type="entry name" value="Oligopeptide ABC transporter ATP-binding component"/>
    <property type="match status" value="1"/>
</dbReference>
<evidence type="ECO:0000259" key="5">
    <source>
        <dbReference type="PROSITE" id="PS50893"/>
    </source>
</evidence>
<dbReference type="InterPro" id="IPR017871">
    <property type="entry name" value="ABC_transporter-like_CS"/>
</dbReference>
<dbReference type="Gene3D" id="3.40.50.300">
    <property type="entry name" value="P-loop containing nucleotide triphosphate hydrolases"/>
    <property type="match status" value="1"/>
</dbReference>
<gene>
    <name evidence="6" type="ORF">H8S44_15535</name>
</gene>
<dbReference type="Pfam" id="PF00005">
    <property type="entry name" value="ABC_tran"/>
    <property type="match status" value="1"/>
</dbReference>
<accession>A0A923LEG0</accession>
<keyword evidence="4 6" id="KW-0067">ATP-binding</keyword>
<reference evidence="6" key="1">
    <citation type="submission" date="2020-08" db="EMBL/GenBank/DDBJ databases">
        <title>Genome public.</title>
        <authorList>
            <person name="Liu C."/>
            <person name="Sun Q."/>
        </authorList>
    </citation>
    <scope>NUCLEOTIDE SEQUENCE</scope>
    <source>
        <strain evidence="6">NSJ-68</strain>
    </source>
</reference>
<dbReference type="AlphaFoldDB" id="A0A923LEG0"/>
<evidence type="ECO:0000313" key="6">
    <source>
        <dbReference type="EMBL" id="MBC5661161.1"/>
    </source>
</evidence>
<dbReference type="GO" id="GO:0055085">
    <property type="term" value="P:transmembrane transport"/>
    <property type="evidence" value="ECO:0007669"/>
    <property type="project" value="UniProtKB-ARBA"/>
</dbReference>
<dbReference type="Pfam" id="PF08352">
    <property type="entry name" value="oligo_HPY"/>
    <property type="match status" value="1"/>
</dbReference>
<dbReference type="CDD" id="cd03257">
    <property type="entry name" value="ABC_NikE_OppD_transporters"/>
    <property type="match status" value="1"/>
</dbReference>
<dbReference type="EMBL" id="JACOOR010000012">
    <property type="protein sequence ID" value="MBC5661161.1"/>
    <property type="molecule type" value="Genomic_DNA"/>
</dbReference>
<dbReference type="InterPro" id="IPR013563">
    <property type="entry name" value="Oligopep_ABC_C"/>
</dbReference>
<comment type="caution">
    <text evidence="6">The sequence shown here is derived from an EMBL/GenBank/DDBJ whole genome shotgun (WGS) entry which is preliminary data.</text>
</comment>
<dbReference type="PROSITE" id="PS50893">
    <property type="entry name" value="ABC_TRANSPORTER_2"/>
    <property type="match status" value="1"/>
</dbReference>
<organism evidence="6 7">
    <name type="scientific">Anaerosacchariphilus hominis</name>
    <dbReference type="NCBI Taxonomy" id="2763017"/>
    <lineage>
        <taxon>Bacteria</taxon>
        <taxon>Bacillati</taxon>
        <taxon>Bacillota</taxon>
        <taxon>Clostridia</taxon>
        <taxon>Lachnospirales</taxon>
        <taxon>Lachnospiraceae</taxon>
        <taxon>Anaerosacchariphilus</taxon>
    </lineage>
</organism>
<dbReference type="PANTHER" id="PTHR43776:SF8">
    <property type="entry name" value="ABC TRANSPORTER, ATP-BINDING PROTEIN"/>
    <property type="match status" value="1"/>
</dbReference>
<keyword evidence="2" id="KW-0813">Transport</keyword>
<evidence type="ECO:0000313" key="7">
    <source>
        <dbReference type="Proteomes" id="UP000649345"/>
    </source>
</evidence>